<gene>
    <name evidence="1" type="ORF">PPENT_87.1.T0030452</name>
</gene>
<evidence type="ECO:0000313" key="1">
    <source>
        <dbReference type="EMBL" id="CAD8134709.1"/>
    </source>
</evidence>
<keyword evidence="2" id="KW-1185">Reference proteome</keyword>
<organism evidence="1 2">
    <name type="scientific">Paramecium pentaurelia</name>
    <dbReference type="NCBI Taxonomy" id="43138"/>
    <lineage>
        <taxon>Eukaryota</taxon>
        <taxon>Sar</taxon>
        <taxon>Alveolata</taxon>
        <taxon>Ciliophora</taxon>
        <taxon>Intramacronucleata</taxon>
        <taxon>Oligohymenophorea</taxon>
        <taxon>Peniculida</taxon>
        <taxon>Parameciidae</taxon>
        <taxon>Paramecium</taxon>
    </lineage>
</organism>
<proteinExistence type="predicted"/>
<comment type="caution">
    <text evidence="1">The sequence shown here is derived from an EMBL/GenBank/DDBJ whole genome shotgun (WGS) entry which is preliminary data.</text>
</comment>
<sequence length="220" mass="25638">MIWKQICHKQFVQEISYIEIFISAEKILWDFTSLEVTFTIRQEYPNIKINLIDPNNESLFLVQNGHEFTNLILNLQVEKGINIYENIPSSSKVIKSDVVIQFSSTELPKTEFAEVSDHQFEFDTAGRVKVDQYQRTEIKSIFAACNYVFYTNGIGHIGNQFQACYNQGITEDLKKWNFIIYDEILPQLMKELDEKMSDLKNGKYSTRAIEAAVRKNKNLI</sequence>
<evidence type="ECO:0000313" key="2">
    <source>
        <dbReference type="Proteomes" id="UP000689195"/>
    </source>
</evidence>
<dbReference type="EMBL" id="CAJJDO010000003">
    <property type="protein sequence ID" value="CAD8134709.1"/>
    <property type="molecule type" value="Genomic_DNA"/>
</dbReference>
<dbReference type="OrthoDB" id="432169at2759"/>
<dbReference type="AlphaFoldDB" id="A0A8S1S6M2"/>
<dbReference type="Proteomes" id="UP000689195">
    <property type="component" value="Unassembled WGS sequence"/>
</dbReference>
<name>A0A8S1S6M2_9CILI</name>
<accession>A0A8S1S6M2</accession>
<reference evidence="1" key="1">
    <citation type="submission" date="2021-01" db="EMBL/GenBank/DDBJ databases">
        <authorList>
            <consortium name="Genoscope - CEA"/>
            <person name="William W."/>
        </authorList>
    </citation>
    <scope>NUCLEOTIDE SEQUENCE</scope>
</reference>
<protein>
    <submittedName>
        <fullName evidence="1">Uncharacterized protein</fullName>
    </submittedName>
</protein>